<evidence type="ECO:0000259" key="1">
    <source>
        <dbReference type="Pfam" id="PF12937"/>
    </source>
</evidence>
<gene>
    <name evidence="2" type="ORF">BGZ95_003612</name>
</gene>
<name>A0AAD4H2A8_9FUNG</name>
<comment type="caution">
    <text evidence="2">The sequence shown here is derived from an EMBL/GenBank/DDBJ whole genome shotgun (WGS) entry which is preliminary data.</text>
</comment>
<protein>
    <recommendedName>
        <fullName evidence="1">F-box domain-containing protein</fullName>
    </recommendedName>
</protein>
<dbReference type="SUPFAM" id="SSF81383">
    <property type="entry name" value="F-box domain"/>
    <property type="match status" value="1"/>
</dbReference>
<dbReference type="Gene3D" id="1.20.1280.50">
    <property type="match status" value="1"/>
</dbReference>
<proteinExistence type="predicted"/>
<dbReference type="InterPro" id="IPR032675">
    <property type="entry name" value="LRR_dom_sf"/>
</dbReference>
<evidence type="ECO:0000313" key="3">
    <source>
        <dbReference type="Proteomes" id="UP001194580"/>
    </source>
</evidence>
<evidence type="ECO:0000313" key="2">
    <source>
        <dbReference type="EMBL" id="KAG0264353.1"/>
    </source>
</evidence>
<dbReference type="AlphaFoldDB" id="A0AAD4H2A8"/>
<feature type="domain" description="F-box" evidence="1">
    <location>
        <begin position="12"/>
        <end position="49"/>
    </location>
</feature>
<dbReference type="InterPro" id="IPR036047">
    <property type="entry name" value="F-box-like_dom_sf"/>
</dbReference>
<dbReference type="Gene3D" id="3.80.10.10">
    <property type="entry name" value="Ribonuclease Inhibitor"/>
    <property type="match status" value="1"/>
</dbReference>
<dbReference type="Proteomes" id="UP001194580">
    <property type="component" value="Unassembled WGS sequence"/>
</dbReference>
<keyword evidence="3" id="KW-1185">Reference proteome</keyword>
<organism evidence="2 3">
    <name type="scientific">Linnemannia exigua</name>
    <dbReference type="NCBI Taxonomy" id="604196"/>
    <lineage>
        <taxon>Eukaryota</taxon>
        <taxon>Fungi</taxon>
        <taxon>Fungi incertae sedis</taxon>
        <taxon>Mucoromycota</taxon>
        <taxon>Mortierellomycotina</taxon>
        <taxon>Mortierellomycetes</taxon>
        <taxon>Mortierellales</taxon>
        <taxon>Mortierellaceae</taxon>
        <taxon>Linnemannia</taxon>
    </lineage>
</organism>
<dbReference type="InterPro" id="IPR001810">
    <property type="entry name" value="F-box_dom"/>
</dbReference>
<sequence length="620" mass="70477">MMQVTPQRFIPDVALLIAKHLTKRDLAHCCRVSHAWRDIWAESLWSQFYEPKFRRWYILELPLDTLRHVGRYIRKLDLRRLEYINDDDDPIRIYGNIFRACPHVSHLDVSGGVLCGQSIYSWLTTGEAEGEGGGKDRGIEGTQEKRANNNAKMGRLFRNAPPLTLFSNSLVTLKFTGDYTCELMMHWIGLAARTGSRLQNLETVAMCADRHTARYRTKGYPLRLSFLLLFLRSIPRLKNLALEGCDIFDDTPPDAVVDAVFPPAPKAFIRRSAAAEPKSSTSSSSRRFFALETLKVQEFDSPSVMAKLLRHLPAISLLQMSYLDGRDYLAALRLFYCGQNLRLTITRNVASNITESDWTEFFEDDGYNQSSLNSTLSLPGESITDGTTTTTITPTAWRRLFLDFKRSHIHGFTNSIAKVIAQSPISSHQVTGLMINEASNLSKVGVHAILYNCPNLEVLSLSSVPIMGDIFEDPTPWACRSTLFNLSLSELNMSAFGGQAYAAAARHHIRQLPELQCLELRGHWILSDMVIDHSSDMGRGERLYTEAGKQDVMAWPKLNYFSLDSPKRYITLPEFKVLLSLFPFHTNVELWAWVETPAENWIRENRPDMEYILHACDYYG</sequence>
<reference evidence="2" key="1">
    <citation type="journal article" date="2020" name="Fungal Divers.">
        <title>Resolving the Mortierellaceae phylogeny through synthesis of multi-gene phylogenetics and phylogenomics.</title>
        <authorList>
            <person name="Vandepol N."/>
            <person name="Liber J."/>
            <person name="Desiro A."/>
            <person name="Na H."/>
            <person name="Kennedy M."/>
            <person name="Barry K."/>
            <person name="Grigoriev I.V."/>
            <person name="Miller A.N."/>
            <person name="O'Donnell K."/>
            <person name="Stajich J.E."/>
            <person name="Bonito G."/>
        </authorList>
    </citation>
    <scope>NUCLEOTIDE SEQUENCE</scope>
    <source>
        <strain evidence="2">NRRL 28262</strain>
    </source>
</reference>
<dbReference type="Pfam" id="PF12937">
    <property type="entry name" value="F-box-like"/>
    <property type="match status" value="1"/>
</dbReference>
<accession>A0AAD4H2A8</accession>
<dbReference type="SUPFAM" id="SSF52047">
    <property type="entry name" value="RNI-like"/>
    <property type="match status" value="1"/>
</dbReference>
<dbReference type="EMBL" id="JAAAIL010001832">
    <property type="protein sequence ID" value="KAG0264353.1"/>
    <property type="molecule type" value="Genomic_DNA"/>
</dbReference>